<name>A0A392MJE7_9FABA</name>
<accession>A0A392MJE7</accession>
<keyword evidence="3" id="KW-0547">Nucleotide-binding</keyword>
<dbReference type="SUPFAM" id="SSF56801">
    <property type="entry name" value="Acetyl-CoA synthetase-like"/>
    <property type="match status" value="1"/>
</dbReference>
<dbReference type="GO" id="GO:0016874">
    <property type="term" value="F:ligase activity"/>
    <property type="evidence" value="ECO:0007669"/>
    <property type="project" value="UniProtKB-KW"/>
</dbReference>
<protein>
    <submittedName>
        <fullName evidence="5">Acetate/butyrate-CoA ligase AAE7 peroxisomal-like</fullName>
    </submittedName>
</protein>
<evidence type="ECO:0000313" key="6">
    <source>
        <dbReference type="Proteomes" id="UP000265520"/>
    </source>
</evidence>
<keyword evidence="6" id="KW-1185">Reference proteome</keyword>
<evidence type="ECO:0000256" key="4">
    <source>
        <dbReference type="ARBA" id="ARBA00022840"/>
    </source>
</evidence>
<dbReference type="PANTHER" id="PTHR43859:SF7">
    <property type="entry name" value="ACETATE_BUTYRATE--COA LIGASE AAE7, PEROXISOMAL"/>
    <property type="match status" value="1"/>
</dbReference>
<evidence type="ECO:0000256" key="2">
    <source>
        <dbReference type="ARBA" id="ARBA00022598"/>
    </source>
</evidence>
<feature type="non-terminal residue" evidence="5">
    <location>
        <position position="1"/>
    </location>
</feature>
<proteinExistence type="inferred from homology"/>
<dbReference type="GO" id="GO:0005524">
    <property type="term" value="F:ATP binding"/>
    <property type="evidence" value="ECO:0007669"/>
    <property type="project" value="UniProtKB-KW"/>
</dbReference>
<sequence>TRLGFQSSTRVAKSDPEHVRGSYLILRFRTAIRRRFFSPAILSTIRLAQDFHLGFLFSNMWIQMEISVWEEDYLCPAQHLVFNAFNTTPFHSVKVAILLSKAVYEAIAKYKVTLFCAAPVVLNSIINAPAEETIPHVVHVNTAGAAPPPSVLSGMSEQGFRVTHTLMVFQPIRLLSLDVVNTKTSMQPVPADCQEWIVVTNEQRLVEDILKFCKAKMPVYWVPKSVVFGPLPKTATGKVQKHLLRAKAKEMGPVKNKMSKL</sequence>
<dbReference type="Gene3D" id="3.40.50.12780">
    <property type="entry name" value="N-terminal domain of ligase-like"/>
    <property type="match status" value="1"/>
</dbReference>
<dbReference type="InterPro" id="IPR042099">
    <property type="entry name" value="ANL_N_sf"/>
</dbReference>
<gene>
    <name evidence="5" type="ORF">A2U01_0008071</name>
</gene>
<dbReference type="Gene3D" id="3.30.300.30">
    <property type="match status" value="1"/>
</dbReference>
<dbReference type="PANTHER" id="PTHR43859">
    <property type="entry name" value="ACYL-ACTIVATING ENZYME"/>
    <property type="match status" value="1"/>
</dbReference>
<dbReference type="AlphaFoldDB" id="A0A392MJE7"/>
<keyword evidence="4" id="KW-0067">ATP-binding</keyword>
<comment type="similarity">
    <text evidence="1">Belongs to the ATP-dependent AMP-binding enzyme family.</text>
</comment>
<dbReference type="Proteomes" id="UP000265520">
    <property type="component" value="Unassembled WGS sequence"/>
</dbReference>
<evidence type="ECO:0000256" key="3">
    <source>
        <dbReference type="ARBA" id="ARBA00022741"/>
    </source>
</evidence>
<evidence type="ECO:0000256" key="1">
    <source>
        <dbReference type="ARBA" id="ARBA00006432"/>
    </source>
</evidence>
<keyword evidence="2 5" id="KW-0436">Ligase</keyword>
<comment type="caution">
    <text evidence="5">The sequence shown here is derived from an EMBL/GenBank/DDBJ whole genome shotgun (WGS) entry which is preliminary data.</text>
</comment>
<dbReference type="InterPro" id="IPR045851">
    <property type="entry name" value="AMP-bd_C_sf"/>
</dbReference>
<reference evidence="5 6" key="1">
    <citation type="journal article" date="2018" name="Front. Plant Sci.">
        <title>Red Clover (Trifolium pratense) and Zigzag Clover (T. medium) - A Picture of Genomic Similarities and Differences.</title>
        <authorList>
            <person name="Dluhosova J."/>
            <person name="Istvanek J."/>
            <person name="Nedelnik J."/>
            <person name="Repkova J."/>
        </authorList>
    </citation>
    <scope>NUCLEOTIDE SEQUENCE [LARGE SCALE GENOMIC DNA]</scope>
    <source>
        <strain evidence="6">cv. 10/8</strain>
        <tissue evidence="5">Leaf</tissue>
    </source>
</reference>
<organism evidence="5 6">
    <name type="scientific">Trifolium medium</name>
    <dbReference type="NCBI Taxonomy" id="97028"/>
    <lineage>
        <taxon>Eukaryota</taxon>
        <taxon>Viridiplantae</taxon>
        <taxon>Streptophyta</taxon>
        <taxon>Embryophyta</taxon>
        <taxon>Tracheophyta</taxon>
        <taxon>Spermatophyta</taxon>
        <taxon>Magnoliopsida</taxon>
        <taxon>eudicotyledons</taxon>
        <taxon>Gunneridae</taxon>
        <taxon>Pentapetalae</taxon>
        <taxon>rosids</taxon>
        <taxon>fabids</taxon>
        <taxon>Fabales</taxon>
        <taxon>Fabaceae</taxon>
        <taxon>Papilionoideae</taxon>
        <taxon>50 kb inversion clade</taxon>
        <taxon>NPAAA clade</taxon>
        <taxon>Hologalegina</taxon>
        <taxon>IRL clade</taxon>
        <taxon>Trifolieae</taxon>
        <taxon>Trifolium</taxon>
    </lineage>
</organism>
<dbReference type="EMBL" id="LXQA010011740">
    <property type="protein sequence ID" value="MCH87205.1"/>
    <property type="molecule type" value="Genomic_DNA"/>
</dbReference>
<evidence type="ECO:0000313" key="5">
    <source>
        <dbReference type="EMBL" id="MCH87205.1"/>
    </source>
</evidence>